<dbReference type="AlphaFoldDB" id="A0A067P0H2"/>
<dbReference type="OrthoDB" id="336240at2759"/>
<dbReference type="GO" id="GO:0001727">
    <property type="term" value="F:lipid kinase activity"/>
    <property type="evidence" value="ECO:0007669"/>
    <property type="project" value="TreeGrafter"/>
</dbReference>
<name>A0A067P0H2_PLEO1</name>
<evidence type="ECO:0000313" key="2">
    <source>
        <dbReference type="EMBL" id="KDQ33679.1"/>
    </source>
</evidence>
<dbReference type="GO" id="GO:0005737">
    <property type="term" value="C:cytoplasm"/>
    <property type="evidence" value="ECO:0007669"/>
    <property type="project" value="TreeGrafter"/>
</dbReference>
<dbReference type="VEuPathDB" id="FungiDB:PLEOSDRAFT_1031137"/>
<dbReference type="GO" id="GO:0016020">
    <property type="term" value="C:membrane"/>
    <property type="evidence" value="ECO:0007669"/>
    <property type="project" value="TreeGrafter"/>
</dbReference>
<dbReference type="InterPro" id="IPR001206">
    <property type="entry name" value="Diacylglycerol_kinase_cat_dom"/>
</dbReference>
<feature type="domain" description="DAGKc" evidence="1">
    <location>
        <begin position="1"/>
        <end position="126"/>
    </location>
</feature>
<dbReference type="PANTHER" id="PTHR12358:SF105">
    <property type="entry name" value="DAGKC DOMAIN-CONTAINING PROTEIN"/>
    <property type="match status" value="1"/>
</dbReference>
<dbReference type="SUPFAM" id="SSF111331">
    <property type="entry name" value="NAD kinase/diacylglycerol kinase-like"/>
    <property type="match status" value="1"/>
</dbReference>
<proteinExistence type="predicted"/>
<accession>A0A067P0H2</accession>
<dbReference type="InterPro" id="IPR050187">
    <property type="entry name" value="Lipid_Phosphate_FormReg"/>
</dbReference>
<dbReference type="InterPro" id="IPR016064">
    <property type="entry name" value="NAD/diacylglycerol_kinase_sf"/>
</dbReference>
<dbReference type="HOGENOM" id="CLU_048757_0_0_1"/>
<dbReference type="InParanoid" id="A0A067P0H2"/>
<dbReference type="InterPro" id="IPR017438">
    <property type="entry name" value="ATP-NAD_kinase_N"/>
</dbReference>
<sequence length="378" mass="41079">MLVAVYNPVAGGCTAKQVFEDEVFPLLAQHKKSQLKQFSTEHAGHAGALVKELIDSLDAGVQEITVVLGSGDGTLHEIINSATTLNGGRNVKVSIVLIPCGTANALYYSVFPPGEGEGPHDRLRSLKSYLGGGTRKPITVAVTTPVSASGERNPHPLLSSVVVSTALHASILYDSESLRKEMPGIERFKVAAQQNQTRWYHATAEFTPIPGSGDVQIYDPSTKLFRTVSESATKLEGPFAYFLSTVNVDRLEVAFRITPLAVSLPPSEACLDVVVLRPLRHPDTTSESEECRKEYVNHLWGTMTGAYRGGDHVNIRYSNGEAAVEYYRCGGWKWIPAVDDERAHMICTDGYITQIERGGHASCSIGSQVDNEQFAIYA</sequence>
<evidence type="ECO:0000313" key="3">
    <source>
        <dbReference type="Proteomes" id="UP000027073"/>
    </source>
</evidence>
<dbReference type="Gene3D" id="3.40.50.10330">
    <property type="entry name" value="Probable inorganic polyphosphate/atp-NAD kinase, domain 1"/>
    <property type="match status" value="1"/>
</dbReference>
<dbReference type="GO" id="GO:0046512">
    <property type="term" value="P:sphingosine biosynthetic process"/>
    <property type="evidence" value="ECO:0007669"/>
    <property type="project" value="TreeGrafter"/>
</dbReference>
<gene>
    <name evidence="2" type="ORF">PLEOSDRAFT_1031137</name>
</gene>
<reference evidence="3" key="1">
    <citation type="journal article" date="2014" name="Proc. Natl. Acad. Sci. U.S.A.">
        <title>Extensive sampling of basidiomycete genomes demonstrates inadequacy of the white-rot/brown-rot paradigm for wood decay fungi.</title>
        <authorList>
            <person name="Riley R."/>
            <person name="Salamov A.A."/>
            <person name="Brown D.W."/>
            <person name="Nagy L.G."/>
            <person name="Floudas D."/>
            <person name="Held B.W."/>
            <person name="Levasseur A."/>
            <person name="Lombard V."/>
            <person name="Morin E."/>
            <person name="Otillar R."/>
            <person name="Lindquist E.A."/>
            <person name="Sun H."/>
            <person name="LaButti K.M."/>
            <person name="Schmutz J."/>
            <person name="Jabbour D."/>
            <person name="Luo H."/>
            <person name="Baker S.E."/>
            <person name="Pisabarro A.G."/>
            <person name="Walton J.D."/>
            <person name="Blanchette R.A."/>
            <person name="Henrissat B."/>
            <person name="Martin F."/>
            <person name="Cullen D."/>
            <person name="Hibbett D.S."/>
            <person name="Grigoriev I.V."/>
        </authorList>
    </citation>
    <scope>NUCLEOTIDE SEQUENCE [LARGE SCALE GENOMIC DNA]</scope>
    <source>
        <strain evidence="3">PC15</strain>
    </source>
</reference>
<dbReference type="STRING" id="1137138.A0A067P0H2"/>
<dbReference type="EMBL" id="KL198004">
    <property type="protein sequence ID" value="KDQ33679.1"/>
    <property type="molecule type" value="Genomic_DNA"/>
</dbReference>
<dbReference type="Pfam" id="PF00781">
    <property type="entry name" value="DAGK_cat"/>
    <property type="match status" value="1"/>
</dbReference>
<protein>
    <recommendedName>
        <fullName evidence="1">DAGKc domain-containing protein</fullName>
    </recommendedName>
</protein>
<dbReference type="PANTHER" id="PTHR12358">
    <property type="entry name" value="SPHINGOSINE KINASE"/>
    <property type="match status" value="1"/>
</dbReference>
<dbReference type="PROSITE" id="PS50146">
    <property type="entry name" value="DAGK"/>
    <property type="match status" value="1"/>
</dbReference>
<evidence type="ECO:0000259" key="1">
    <source>
        <dbReference type="PROSITE" id="PS50146"/>
    </source>
</evidence>
<organism evidence="2 3">
    <name type="scientific">Pleurotus ostreatus (strain PC15)</name>
    <name type="common">Oyster mushroom</name>
    <dbReference type="NCBI Taxonomy" id="1137138"/>
    <lineage>
        <taxon>Eukaryota</taxon>
        <taxon>Fungi</taxon>
        <taxon>Dikarya</taxon>
        <taxon>Basidiomycota</taxon>
        <taxon>Agaricomycotina</taxon>
        <taxon>Agaricomycetes</taxon>
        <taxon>Agaricomycetidae</taxon>
        <taxon>Agaricales</taxon>
        <taxon>Pleurotineae</taxon>
        <taxon>Pleurotaceae</taxon>
        <taxon>Pleurotus</taxon>
    </lineage>
</organism>
<dbReference type="Proteomes" id="UP000027073">
    <property type="component" value="Unassembled WGS sequence"/>
</dbReference>